<evidence type="ECO:0000256" key="1">
    <source>
        <dbReference type="ARBA" id="ARBA00001942"/>
    </source>
</evidence>
<name>E6PJX5_9ZZZZ</name>
<dbReference type="EC" id="1.6.6.9" evidence="5"/>
<evidence type="ECO:0000259" key="4">
    <source>
        <dbReference type="Pfam" id="PF01568"/>
    </source>
</evidence>
<keyword evidence="3 5" id="KW-0560">Oxidoreductase</keyword>
<dbReference type="GO" id="GO:0030151">
    <property type="term" value="F:molybdenum ion binding"/>
    <property type="evidence" value="ECO:0007669"/>
    <property type="project" value="TreeGrafter"/>
</dbReference>
<evidence type="ECO:0000256" key="3">
    <source>
        <dbReference type="ARBA" id="ARBA00023002"/>
    </source>
</evidence>
<dbReference type="InterPro" id="IPR009010">
    <property type="entry name" value="Asp_de-COase-like_dom_sf"/>
</dbReference>
<dbReference type="PANTHER" id="PTHR43742:SF10">
    <property type="entry name" value="TRIMETHYLAMINE-N-OXIDE REDUCTASE 2"/>
    <property type="match status" value="1"/>
</dbReference>
<evidence type="ECO:0000313" key="5">
    <source>
        <dbReference type="EMBL" id="CBH95203.1"/>
    </source>
</evidence>
<comment type="cofactor">
    <cofactor evidence="1">
        <name>Mo-bis(molybdopterin guanine dinucleotide)</name>
        <dbReference type="ChEBI" id="CHEBI:60539"/>
    </cofactor>
</comment>
<dbReference type="PANTHER" id="PTHR43742">
    <property type="entry name" value="TRIMETHYLAMINE-N-OXIDE REDUCTASE"/>
    <property type="match status" value="1"/>
</dbReference>
<dbReference type="InterPro" id="IPR006657">
    <property type="entry name" value="MoPterin_dinucl-bd_dom"/>
</dbReference>
<dbReference type="EMBL" id="CABM01000002">
    <property type="protein sequence ID" value="CBH95203.1"/>
    <property type="molecule type" value="Genomic_DNA"/>
</dbReference>
<dbReference type="AlphaFoldDB" id="E6PJX5"/>
<dbReference type="GO" id="GO:0009061">
    <property type="term" value="P:anaerobic respiration"/>
    <property type="evidence" value="ECO:0007669"/>
    <property type="project" value="TreeGrafter"/>
</dbReference>
<protein>
    <submittedName>
        <fullName evidence="5">Trimethylamine N-oxide (TMAO) reductase I,catalytic subunit</fullName>
        <ecNumber evidence="5">1.6.6.9</ecNumber>
    </submittedName>
</protein>
<dbReference type="Gene3D" id="2.40.40.20">
    <property type="match status" value="1"/>
</dbReference>
<sequence length="117" mass="12620">MWINSRDAQARKIANGDVVRVYNDRGQVLAGAVVTDRVRHGVVRIAEGAWYDPERPGSVGSLDKHGNVNVLTLDEPASRLSQGSIAKTSLVQVEKYSGALPPITAFTPPPERTVITS</sequence>
<accession>E6PJX5</accession>
<dbReference type="InterPro" id="IPR050612">
    <property type="entry name" value="Prok_Mopterin_Oxidored"/>
</dbReference>
<comment type="caution">
    <text evidence="5">The sequence shown here is derived from an EMBL/GenBank/DDBJ whole genome shotgun (WGS) entry which is preliminary data.</text>
</comment>
<dbReference type="GO" id="GO:0009055">
    <property type="term" value="F:electron transfer activity"/>
    <property type="evidence" value="ECO:0007669"/>
    <property type="project" value="TreeGrafter"/>
</dbReference>
<evidence type="ECO:0000256" key="2">
    <source>
        <dbReference type="ARBA" id="ARBA00022505"/>
    </source>
</evidence>
<dbReference type="Pfam" id="PF01568">
    <property type="entry name" value="Molydop_binding"/>
    <property type="match status" value="1"/>
</dbReference>
<feature type="domain" description="Molybdopterin dinucleotide-binding" evidence="4">
    <location>
        <begin position="2"/>
        <end position="88"/>
    </location>
</feature>
<proteinExistence type="predicted"/>
<dbReference type="GO" id="GO:0043546">
    <property type="term" value="F:molybdopterin cofactor binding"/>
    <property type="evidence" value="ECO:0007669"/>
    <property type="project" value="InterPro"/>
</dbReference>
<dbReference type="GO" id="GO:0030288">
    <property type="term" value="C:outer membrane-bounded periplasmic space"/>
    <property type="evidence" value="ECO:0007669"/>
    <property type="project" value="TreeGrafter"/>
</dbReference>
<gene>
    <name evidence="5" type="ORF">CARN2_0590</name>
</gene>
<dbReference type="GO" id="GO:0016491">
    <property type="term" value="F:oxidoreductase activity"/>
    <property type="evidence" value="ECO:0007669"/>
    <property type="project" value="UniProtKB-KW"/>
</dbReference>
<keyword evidence="2" id="KW-0500">Molybdenum</keyword>
<dbReference type="SUPFAM" id="SSF50692">
    <property type="entry name" value="ADC-like"/>
    <property type="match status" value="1"/>
</dbReference>
<organism evidence="5">
    <name type="scientific">mine drainage metagenome</name>
    <dbReference type="NCBI Taxonomy" id="410659"/>
    <lineage>
        <taxon>unclassified sequences</taxon>
        <taxon>metagenomes</taxon>
        <taxon>ecological metagenomes</taxon>
    </lineage>
</organism>
<reference evidence="5" key="1">
    <citation type="submission" date="2009-10" db="EMBL/GenBank/DDBJ databases">
        <title>Diversity of trophic interactions inside an arsenic-rich microbial ecosystem.</title>
        <authorList>
            <person name="Bertin P.N."/>
            <person name="Heinrich-Salmeron A."/>
            <person name="Pelletier E."/>
            <person name="Goulhen-Chollet F."/>
            <person name="Arsene-Ploetze F."/>
            <person name="Gallien S."/>
            <person name="Calteau A."/>
            <person name="Vallenet D."/>
            <person name="Casiot C."/>
            <person name="Chane-Woon-Ming B."/>
            <person name="Giloteaux L."/>
            <person name="Barakat M."/>
            <person name="Bonnefoy V."/>
            <person name="Bruneel O."/>
            <person name="Chandler M."/>
            <person name="Cleiss J."/>
            <person name="Duran R."/>
            <person name="Elbaz-Poulichet F."/>
            <person name="Fonknechten N."/>
            <person name="Lauga B."/>
            <person name="Mornico D."/>
            <person name="Ortet P."/>
            <person name="Schaeffer C."/>
            <person name="Siguier P."/>
            <person name="Alexander Thil Smith A."/>
            <person name="Van Dorsselaer A."/>
            <person name="Weissenbach J."/>
            <person name="Medigue C."/>
            <person name="Le Paslier D."/>
        </authorList>
    </citation>
    <scope>NUCLEOTIDE SEQUENCE</scope>
</reference>